<dbReference type="FunFam" id="3.40.250.10:FF:000033">
    <property type="entry name" value="Thiosulfate sulfurtransferase TUM1"/>
    <property type="match status" value="1"/>
</dbReference>
<proteinExistence type="predicted"/>
<keyword evidence="1" id="KW-0808">Transferase</keyword>
<feature type="domain" description="Rhodanese" evidence="3">
    <location>
        <begin position="209"/>
        <end position="327"/>
    </location>
</feature>
<dbReference type="PANTHER" id="PTHR11364">
    <property type="entry name" value="THIOSULFATE SULFERTANSFERASE"/>
    <property type="match status" value="1"/>
</dbReference>
<evidence type="ECO:0000259" key="3">
    <source>
        <dbReference type="PROSITE" id="PS50206"/>
    </source>
</evidence>
<evidence type="ECO:0000256" key="2">
    <source>
        <dbReference type="ARBA" id="ARBA00022737"/>
    </source>
</evidence>
<dbReference type="InterPro" id="IPR045078">
    <property type="entry name" value="TST/MPST-like"/>
</dbReference>
<dbReference type="Gene3D" id="3.40.250.10">
    <property type="entry name" value="Rhodanese-like domain"/>
    <property type="match status" value="2"/>
</dbReference>
<organism evidence="4 5">
    <name type="scientific">Blumeria hordei</name>
    <name type="common">Barley powdery mildew</name>
    <name type="synonym">Blumeria graminis f. sp. hordei</name>
    <dbReference type="NCBI Taxonomy" id="2867405"/>
    <lineage>
        <taxon>Eukaryota</taxon>
        <taxon>Fungi</taxon>
        <taxon>Dikarya</taxon>
        <taxon>Ascomycota</taxon>
        <taxon>Pezizomycotina</taxon>
        <taxon>Leotiomycetes</taxon>
        <taxon>Erysiphales</taxon>
        <taxon>Erysiphaceae</taxon>
        <taxon>Blumeria</taxon>
    </lineage>
</organism>
<dbReference type="FunFam" id="3.40.250.10:FF:000001">
    <property type="entry name" value="Sulfurtransferase"/>
    <property type="match status" value="1"/>
</dbReference>
<dbReference type="GO" id="GO:0005739">
    <property type="term" value="C:mitochondrion"/>
    <property type="evidence" value="ECO:0007669"/>
    <property type="project" value="TreeGrafter"/>
</dbReference>
<dbReference type="InterPro" id="IPR036873">
    <property type="entry name" value="Rhodanese-like_dom_sf"/>
</dbReference>
<evidence type="ECO:0000313" key="5">
    <source>
        <dbReference type="Proteomes" id="UP000275772"/>
    </source>
</evidence>
<accession>A0A383UKP4</accession>
<sequence length="336" mass="37503">MLARKTCLRQRSRLLSSRNVLVDSSMRHALSTLVTPEELHARLQPITMGQATVSSTVVPLCATWFLPTSAHRGLESFRTRRLPNARFFDIDEICDKESPFPHMLPSASDFAKAMSTLGVRKHDTVVVYDSLEQGIFSAPRVAWMLKAFGHSSVHVLNNFRGWVDRGYPTESGDPQKVDYHPYPIPELDSTKLVGFDELKEIVQSQQQDGVTRAQILDARSFGRWSGKEPEPRTAIRSGHIPGSISISVSELLDADTKAILPAHELAQIFKRKNVDPGKPIITSCGTGVTAAIINMALDEAGYGSEKDLRLYDGSWTEWAQRNTDDEDETKRMIKVL</sequence>
<name>A0A383UKP4_BLUHO</name>
<protein>
    <recommendedName>
        <fullName evidence="3">Rhodanese domain-containing protein</fullName>
    </recommendedName>
</protein>
<dbReference type="PROSITE" id="PS50206">
    <property type="entry name" value="RHODANESE_3"/>
    <property type="match status" value="2"/>
</dbReference>
<keyword evidence="2" id="KW-0677">Repeat</keyword>
<evidence type="ECO:0000256" key="1">
    <source>
        <dbReference type="ARBA" id="ARBA00022679"/>
    </source>
</evidence>
<gene>
    <name evidence="4" type="ORF">BLGHR1_10561</name>
</gene>
<dbReference type="AlphaFoldDB" id="A0A383UKP4"/>
<reference evidence="4 5" key="1">
    <citation type="submission" date="2017-11" db="EMBL/GenBank/DDBJ databases">
        <authorList>
            <person name="Kracher B."/>
        </authorList>
    </citation>
    <scope>NUCLEOTIDE SEQUENCE [LARGE SCALE GENOMIC DNA]</scope>
    <source>
        <strain evidence="4 5">RACE1</strain>
    </source>
</reference>
<dbReference type="SMART" id="SM00450">
    <property type="entry name" value="RHOD"/>
    <property type="match status" value="2"/>
</dbReference>
<dbReference type="Pfam" id="PF00581">
    <property type="entry name" value="Rhodanese"/>
    <property type="match status" value="1"/>
</dbReference>
<dbReference type="SUPFAM" id="SSF52821">
    <property type="entry name" value="Rhodanese/Cell cycle control phosphatase"/>
    <property type="match status" value="2"/>
</dbReference>
<feature type="domain" description="Rhodanese" evidence="3">
    <location>
        <begin position="72"/>
        <end position="171"/>
    </location>
</feature>
<dbReference type="VEuPathDB" id="FungiDB:BLGHR1_10561"/>
<dbReference type="EMBL" id="UNSH01000003">
    <property type="protein sequence ID" value="SZE99842.1"/>
    <property type="molecule type" value="Genomic_DNA"/>
</dbReference>
<dbReference type="PANTHER" id="PTHR11364:SF27">
    <property type="entry name" value="SULFURTRANSFERASE"/>
    <property type="match status" value="1"/>
</dbReference>
<dbReference type="InterPro" id="IPR001763">
    <property type="entry name" value="Rhodanese-like_dom"/>
</dbReference>
<dbReference type="CDD" id="cd01448">
    <property type="entry name" value="TST_Repeat_1"/>
    <property type="match status" value="1"/>
</dbReference>
<evidence type="ECO:0000313" key="4">
    <source>
        <dbReference type="EMBL" id="SZE99842.1"/>
    </source>
</evidence>
<dbReference type="CDD" id="cd01449">
    <property type="entry name" value="TST_Repeat_2"/>
    <property type="match status" value="1"/>
</dbReference>
<dbReference type="GO" id="GO:0004792">
    <property type="term" value="F:thiosulfate-cyanide sulfurtransferase activity"/>
    <property type="evidence" value="ECO:0007669"/>
    <property type="project" value="TreeGrafter"/>
</dbReference>
<dbReference type="Proteomes" id="UP000275772">
    <property type="component" value="Unassembled WGS sequence"/>
</dbReference>